<comment type="subcellular location">
    <subcellularLocation>
        <location evidence="1">Nucleus</location>
    </subcellularLocation>
</comment>
<sequence>MFRNRQSSQKPPDELFEKFRLSFPDVTSTAGEQPVTNGNGIHDPVISQTTRFGHEDLDPTPRAAAEPFRFTPSLLDPTSAAFAAFANQPPGYYTPTPGNPQPPPFNEPSLELQTPNIGIGIGPPITSAAATHGPLLNGNVAYTAHAAINPQQFQNYHPFLAPPMHTDYNMHNYDAPASPKGSPMEITGNEEEVSEYKQIFGPTEGTEMRQHIPHPGIEQFRFHVTLTAPTAMIRHPDEIPITYLNKGQTYTMTIVDTAPPTQPTGDAIRYRTFIRVSFQDEGQRQRAATCWQLWKEGRGTNEAHQRGGKLQAVEFVTSTTMTGEDEKKRCHIDLDTASFDGFSVIWTPPPGVYETVVSVRFNFLSTDFSHSKGVKGIPVRLCAKTEMLPNNGSPRQPTASQPEVCYCKVKLFRDHGAERKLANDVLHVKKTMDKLKQQAEAPDDSSGSKKRKDSLASNKSSSALEGGKPGKAAKHKRTWSISSASSTGGKPADDDIAQKITALQDMFTSTRPVSVLYLRGEERDDPDLYPVHLPGEPGQDSGMDENWMRRPSAASMISSASASSFVSPSPSSASLPNDFPTNGADHDNFRTINGRFGSTEVTRIKTGSGDAGILAGWIEAIGIDPSYVPPVDRQPKAVMCVYVLPGVIGGEQIYYKAVYLRERTESCLSAQIAHKCGVDASQVRSVIRVDSRGLHSVVDDEVVREMKEGQDMKVQFVDMNKVLLSPPQTEWGPDVGDDAVVNGKDMFADKGLEMRLFF</sequence>
<feature type="compositionally biased region" description="Polar residues" evidence="6">
    <location>
        <begin position="479"/>
        <end position="488"/>
    </location>
</feature>
<dbReference type="Pfam" id="PF25416">
    <property type="entry name" value="GRHL1_C"/>
    <property type="match status" value="1"/>
</dbReference>
<dbReference type="GO" id="GO:0001228">
    <property type="term" value="F:DNA-binding transcription activator activity, RNA polymerase II-specific"/>
    <property type="evidence" value="ECO:0007669"/>
    <property type="project" value="TreeGrafter"/>
</dbReference>
<evidence type="ECO:0000313" key="9">
    <source>
        <dbReference type="Proteomes" id="UP001375240"/>
    </source>
</evidence>
<feature type="region of interest" description="Disordered" evidence="6">
    <location>
        <begin position="1"/>
        <end position="46"/>
    </location>
</feature>
<feature type="compositionally biased region" description="Polar residues" evidence="6">
    <location>
        <begin position="25"/>
        <end position="39"/>
    </location>
</feature>
<dbReference type="Pfam" id="PF04516">
    <property type="entry name" value="CP2"/>
    <property type="match status" value="1"/>
</dbReference>
<dbReference type="EMBL" id="JAVHNQ010000001">
    <property type="protein sequence ID" value="KAK6359564.1"/>
    <property type="molecule type" value="Genomic_DNA"/>
</dbReference>
<feature type="compositionally biased region" description="Polar residues" evidence="6">
    <location>
        <begin position="1"/>
        <end position="10"/>
    </location>
</feature>
<dbReference type="PANTHER" id="PTHR11037">
    <property type="entry name" value="TRANSCRIPTION FACTOR CP2"/>
    <property type="match status" value="1"/>
</dbReference>
<accession>A0AAV9VEV0</accession>
<dbReference type="InterPro" id="IPR007604">
    <property type="entry name" value="CP2"/>
</dbReference>
<evidence type="ECO:0000313" key="8">
    <source>
        <dbReference type="EMBL" id="KAK6359564.1"/>
    </source>
</evidence>
<evidence type="ECO:0000256" key="4">
    <source>
        <dbReference type="ARBA" id="ARBA00023163"/>
    </source>
</evidence>
<dbReference type="InterPro" id="IPR040167">
    <property type="entry name" value="TF_CP2-like"/>
</dbReference>
<feature type="compositionally biased region" description="Basic and acidic residues" evidence="6">
    <location>
        <begin position="11"/>
        <end position="20"/>
    </location>
</feature>
<dbReference type="GO" id="GO:0005634">
    <property type="term" value="C:nucleus"/>
    <property type="evidence" value="ECO:0007669"/>
    <property type="project" value="UniProtKB-SubCell"/>
</dbReference>
<evidence type="ECO:0000259" key="7">
    <source>
        <dbReference type="PROSITE" id="PS51968"/>
    </source>
</evidence>
<feature type="domain" description="Grh/CP2 DB" evidence="7">
    <location>
        <begin position="218"/>
        <end position="473"/>
    </location>
</feature>
<evidence type="ECO:0000256" key="3">
    <source>
        <dbReference type="ARBA" id="ARBA00023125"/>
    </source>
</evidence>
<keyword evidence="9" id="KW-1185">Reference proteome</keyword>
<name>A0AAV9VEV0_9PEZI</name>
<comment type="caution">
    <text evidence="8">The sequence shown here is derived from an EMBL/GenBank/DDBJ whole genome shotgun (WGS) entry which is preliminary data.</text>
</comment>
<dbReference type="PANTHER" id="PTHR11037:SF20">
    <property type="entry name" value="PROTEIN GRAINYHEAD"/>
    <property type="match status" value="1"/>
</dbReference>
<evidence type="ECO:0000256" key="5">
    <source>
        <dbReference type="ARBA" id="ARBA00023242"/>
    </source>
</evidence>
<dbReference type="AlphaFoldDB" id="A0AAV9VEV0"/>
<proteinExistence type="predicted"/>
<gene>
    <name evidence="8" type="ORF">TWF696_000717</name>
</gene>
<feature type="region of interest" description="Disordered" evidence="6">
    <location>
        <begin position="435"/>
        <end position="493"/>
    </location>
</feature>
<keyword evidence="4" id="KW-0804">Transcription</keyword>
<keyword evidence="3" id="KW-0238">DNA-binding</keyword>
<protein>
    <recommendedName>
        <fullName evidence="7">Grh/CP2 DB domain-containing protein</fullName>
    </recommendedName>
</protein>
<organism evidence="8 9">
    <name type="scientific">Orbilia brochopaga</name>
    <dbReference type="NCBI Taxonomy" id="3140254"/>
    <lineage>
        <taxon>Eukaryota</taxon>
        <taxon>Fungi</taxon>
        <taxon>Dikarya</taxon>
        <taxon>Ascomycota</taxon>
        <taxon>Pezizomycotina</taxon>
        <taxon>Orbiliomycetes</taxon>
        <taxon>Orbiliales</taxon>
        <taxon>Orbiliaceae</taxon>
        <taxon>Orbilia</taxon>
    </lineage>
</organism>
<dbReference type="InterPro" id="IPR057520">
    <property type="entry name" value="GRHL1/CP2_C"/>
</dbReference>
<keyword evidence="2" id="KW-0805">Transcription regulation</keyword>
<evidence type="ECO:0000256" key="2">
    <source>
        <dbReference type="ARBA" id="ARBA00023015"/>
    </source>
</evidence>
<evidence type="ECO:0000256" key="1">
    <source>
        <dbReference type="ARBA" id="ARBA00004123"/>
    </source>
</evidence>
<dbReference type="GO" id="GO:0000978">
    <property type="term" value="F:RNA polymerase II cis-regulatory region sequence-specific DNA binding"/>
    <property type="evidence" value="ECO:0007669"/>
    <property type="project" value="TreeGrafter"/>
</dbReference>
<reference evidence="8 9" key="1">
    <citation type="submission" date="2019-10" db="EMBL/GenBank/DDBJ databases">
        <authorList>
            <person name="Palmer J.M."/>
        </authorList>
    </citation>
    <scope>NUCLEOTIDE SEQUENCE [LARGE SCALE GENOMIC DNA]</scope>
    <source>
        <strain evidence="8 9">TWF696</strain>
    </source>
</reference>
<dbReference type="Proteomes" id="UP001375240">
    <property type="component" value="Unassembled WGS sequence"/>
</dbReference>
<keyword evidence="5" id="KW-0539">Nucleus</keyword>
<evidence type="ECO:0000256" key="6">
    <source>
        <dbReference type="SAM" id="MobiDB-lite"/>
    </source>
</evidence>
<dbReference type="PROSITE" id="PS51968">
    <property type="entry name" value="GRH_CP2_DB"/>
    <property type="match status" value="1"/>
</dbReference>